<dbReference type="Gene3D" id="3.30.300.30">
    <property type="match status" value="1"/>
</dbReference>
<dbReference type="PANTHER" id="PTHR45527:SF1">
    <property type="entry name" value="FATTY ACID SYNTHASE"/>
    <property type="match status" value="1"/>
</dbReference>
<proteinExistence type="predicted"/>
<dbReference type="PROSITE" id="PS00455">
    <property type="entry name" value="AMP_BINDING"/>
    <property type="match status" value="1"/>
</dbReference>
<gene>
    <name evidence="5" type="ORF">FHR38_005189</name>
</gene>
<keyword evidence="6" id="KW-1185">Reference proteome</keyword>
<dbReference type="SMART" id="SM00823">
    <property type="entry name" value="PKS_PP"/>
    <property type="match status" value="1"/>
</dbReference>
<dbReference type="GO" id="GO:0009239">
    <property type="term" value="P:enterobactin biosynthetic process"/>
    <property type="evidence" value="ECO:0007669"/>
    <property type="project" value="TreeGrafter"/>
</dbReference>
<dbReference type="InterPro" id="IPR009081">
    <property type="entry name" value="PP-bd_ACP"/>
</dbReference>
<dbReference type="SUPFAM" id="SSF47336">
    <property type="entry name" value="ACP-like"/>
    <property type="match status" value="1"/>
</dbReference>
<dbReference type="InterPro" id="IPR020845">
    <property type="entry name" value="AMP-binding_CS"/>
</dbReference>
<dbReference type="GO" id="GO:0047527">
    <property type="term" value="F:2,3-dihydroxybenzoate-serine ligase activity"/>
    <property type="evidence" value="ECO:0007669"/>
    <property type="project" value="TreeGrafter"/>
</dbReference>
<name>A0A7W7WRM6_9ACTN</name>
<dbReference type="Proteomes" id="UP000578819">
    <property type="component" value="Unassembled WGS sequence"/>
</dbReference>
<dbReference type="PROSITE" id="PS50075">
    <property type="entry name" value="CARRIER"/>
    <property type="match status" value="1"/>
</dbReference>
<dbReference type="GO" id="GO:0008610">
    <property type="term" value="P:lipid biosynthetic process"/>
    <property type="evidence" value="ECO:0007669"/>
    <property type="project" value="UniProtKB-ARBA"/>
</dbReference>
<dbReference type="GO" id="GO:0031177">
    <property type="term" value="F:phosphopantetheine binding"/>
    <property type="evidence" value="ECO:0007669"/>
    <property type="project" value="InterPro"/>
</dbReference>
<evidence type="ECO:0000256" key="3">
    <source>
        <dbReference type="ARBA" id="ARBA00022553"/>
    </source>
</evidence>
<organism evidence="5 6">
    <name type="scientific">Micromonospora polyrhachis</name>
    <dbReference type="NCBI Taxonomy" id="1282883"/>
    <lineage>
        <taxon>Bacteria</taxon>
        <taxon>Bacillati</taxon>
        <taxon>Actinomycetota</taxon>
        <taxon>Actinomycetes</taxon>
        <taxon>Micromonosporales</taxon>
        <taxon>Micromonosporaceae</taxon>
        <taxon>Micromonospora</taxon>
    </lineage>
</organism>
<dbReference type="Pfam" id="PF00550">
    <property type="entry name" value="PP-binding"/>
    <property type="match status" value="1"/>
</dbReference>
<dbReference type="SUPFAM" id="SSF56801">
    <property type="entry name" value="Acetyl-CoA synthetase-like"/>
    <property type="match status" value="1"/>
</dbReference>
<dbReference type="GO" id="GO:0043041">
    <property type="term" value="P:amino acid activation for nonribosomal peptide biosynthetic process"/>
    <property type="evidence" value="ECO:0007669"/>
    <property type="project" value="TreeGrafter"/>
</dbReference>
<dbReference type="EMBL" id="JACHJW010000001">
    <property type="protein sequence ID" value="MBB4961456.1"/>
    <property type="molecule type" value="Genomic_DNA"/>
</dbReference>
<evidence type="ECO:0000259" key="4">
    <source>
        <dbReference type="PROSITE" id="PS50075"/>
    </source>
</evidence>
<evidence type="ECO:0000256" key="1">
    <source>
        <dbReference type="ARBA" id="ARBA00001957"/>
    </source>
</evidence>
<dbReference type="FunFam" id="1.10.1200.10:FF:000016">
    <property type="entry name" value="Non-ribosomal peptide synthase"/>
    <property type="match status" value="1"/>
</dbReference>
<keyword evidence="3" id="KW-0597">Phosphoprotein</keyword>
<dbReference type="Pfam" id="PF00668">
    <property type="entry name" value="Condensation"/>
    <property type="match status" value="1"/>
</dbReference>
<dbReference type="Gene3D" id="3.30.559.10">
    <property type="entry name" value="Chloramphenicol acetyltransferase-like domain"/>
    <property type="match status" value="1"/>
</dbReference>
<dbReference type="Gene3D" id="3.40.50.980">
    <property type="match status" value="2"/>
</dbReference>
<dbReference type="InterPro" id="IPR020806">
    <property type="entry name" value="PKS_PP-bd"/>
</dbReference>
<protein>
    <submittedName>
        <fullName evidence="5">Amino acid adenylation domain-containing protein</fullName>
    </submittedName>
</protein>
<dbReference type="AlphaFoldDB" id="A0A7W7WRM6"/>
<dbReference type="GO" id="GO:0009366">
    <property type="term" value="C:enterobactin synthetase complex"/>
    <property type="evidence" value="ECO:0007669"/>
    <property type="project" value="TreeGrafter"/>
</dbReference>
<dbReference type="InterPro" id="IPR029058">
    <property type="entry name" value="AB_hydrolase_fold"/>
</dbReference>
<dbReference type="GO" id="GO:0005829">
    <property type="term" value="C:cytosol"/>
    <property type="evidence" value="ECO:0007669"/>
    <property type="project" value="TreeGrafter"/>
</dbReference>
<dbReference type="InterPro" id="IPR010071">
    <property type="entry name" value="AA_adenyl_dom"/>
</dbReference>
<dbReference type="Pfam" id="PF13193">
    <property type="entry name" value="AMP-binding_C"/>
    <property type="match status" value="1"/>
</dbReference>
<comment type="cofactor">
    <cofactor evidence="1">
        <name>pantetheine 4'-phosphate</name>
        <dbReference type="ChEBI" id="CHEBI:47942"/>
    </cofactor>
</comment>
<dbReference type="InterPro" id="IPR023213">
    <property type="entry name" value="CAT-like_dom_sf"/>
</dbReference>
<sequence>MTELAPPGPNVDPARPATDKRALLARMLTERANTPRTYPVSFGQQRLWFLDRFQPGDPVYNIPVAFRLRGPLDLDALRAALSLIVSRHGALRTTFADSGGEPVQVVRPTVDVTLPVTYLTATPAEGRADEATRLMWQVAREPFDLATGPLFRARVVRVADDDHYLSLCLHHIISDAWSLGVLFRELNTAYAALLEGRDPELPALPAQYADYALWQRERLAGDALRAQLDHWLDQLRGAPALLTLPTDRPRPAVASYQGAVHYFDLPASLARRVQQFNQDTGVTLFMTLLAGFTALLSRYSGQDDVVVGTPVAGRNHADLEPLIGFFVNTLALRVSLTGLPTFRDLVGRVREAALGGLANGDVPFEKLVEELQPERSLGHAPVFQTQLILQNAPGGDLELAGTTLTSLRVDSGTAKFDLSLVGEVTPTGGVCLAVEYDTALFDAKSIARLGRHLTALLDAGTADPDRPVAEIPLLAGVERWRSVVDWNATARSLPPVSSVLELLPTESASAAVTGPDGAVDLATLTGQAAQLGHLLRARGVRPDTPVALCLDRGVGLLVGVLGTWWAGAGYLPLDPALPEERLRYMLADSGTRVLVTQRAVRERLGDLLTAVPVVVCLDDDAEALVTAPADAVPTPVHPDSLAYLIYTSGSTGRPKGVAVPHRSVVNLVASFHDDLGLTPEDRFAAVTTLSFDISVLELLVPLVSGTPLIIVAGDEVGDGTLLRQRLHDDGITAMQATPATWRLLLAAGGVPVGLRTRLCGGEALPRDLADALIADGATLWNCYGPTETTVWSAAAAVPPAPAPIDLGTPIANTELYVLDRAGQPVPVGVVGEVHIGGTGVVRGYHGRPGLTASRFVPDPFTGRPGARLYATGDLARQRADGRLEFLGRTDHQVKVRGFRIELGEIEEQLRAHALVADAVVGTWTAGSGDARLVAYVVPAPEAAGKDDLWAVLRPWLATRLPGYMVPATLVSLPALPVNANGKTDRGALPEPDWRDGVAAERIAPRTAVEHVLAEVWQEVLHLPEVGVHDDFFRLGGHSLLAAQALSRIGAAFEMNLPIRVLFEAPTIAAMAETLTAREPTPGHLASVAELRQELAGMSTEQLRALLGE</sequence>
<comment type="caution">
    <text evidence="5">The sequence shown here is derived from an EMBL/GenBank/DDBJ whole genome shotgun (WGS) entry which is preliminary data.</text>
</comment>
<reference evidence="5 6" key="1">
    <citation type="submission" date="2020-08" db="EMBL/GenBank/DDBJ databases">
        <title>Sequencing the genomes of 1000 actinobacteria strains.</title>
        <authorList>
            <person name="Klenk H.-P."/>
        </authorList>
    </citation>
    <scope>NUCLEOTIDE SEQUENCE [LARGE SCALE GENOMIC DNA]</scope>
    <source>
        <strain evidence="5 6">DSM 45886</strain>
    </source>
</reference>
<dbReference type="Gene3D" id="2.30.38.10">
    <property type="entry name" value="Luciferase, Domain 3"/>
    <property type="match status" value="1"/>
</dbReference>
<dbReference type="SUPFAM" id="SSF52777">
    <property type="entry name" value="CoA-dependent acyltransferases"/>
    <property type="match status" value="2"/>
</dbReference>
<dbReference type="Gene3D" id="3.40.50.1820">
    <property type="entry name" value="alpha/beta hydrolase"/>
    <property type="match status" value="1"/>
</dbReference>
<dbReference type="FunFam" id="3.40.50.980:FF:000001">
    <property type="entry name" value="Non-ribosomal peptide synthetase"/>
    <property type="match status" value="1"/>
</dbReference>
<dbReference type="InterPro" id="IPR006162">
    <property type="entry name" value="Ppantetheine_attach_site"/>
</dbReference>
<dbReference type="InterPro" id="IPR025110">
    <property type="entry name" value="AMP-bd_C"/>
</dbReference>
<dbReference type="GO" id="GO:0072330">
    <property type="term" value="P:monocarboxylic acid biosynthetic process"/>
    <property type="evidence" value="ECO:0007669"/>
    <property type="project" value="UniProtKB-ARBA"/>
</dbReference>
<dbReference type="FunFam" id="2.30.38.10:FF:000001">
    <property type="entry name" value="Non-ribosomal peptide synthetase PvdI"/>
    <property type="match status" value="1"/>
</dbReference>
<feature type="domain" description="Carrier" evidence="4">
    <location>
        <begin position="1003"/>
        <end position="1078"/>
    </location>
</feature>
<dbReference type="FunFam" id="3.30.559.10:FF:000012">
    <property type="entry name" value="Non-ribosomal peptide synthetase"/>
    <property type="match status" value="1"/>
</dbReference>
<keyword evidence="2" id="KW-0596">Phosphopantetheine</keyword>
<dbReference type="InterPro" id="IPR001242">
    <property type="entry name" value="Condensation_dom"/>
</dbReference>
<dbReference type="InterPro" id="IPR036736">
    <property type="entry name" value="ACP-like_sf"/>
</dbReference>
<dbReference type="Pfam" id="PF00501">
    <property type="entry name" value="AMP-binding"/>
    <property type="match status" value="1"/>
</dbReference>
<dbReference type="InterPro" id="IPR000873">
    <property type="entry name" value="AMP-dep_synth/lig_dom"/>
</dbReference>
<evidence type="ECO:0000256" key="2">
    <source>
        <dbReference type="ARBA" id="ARBA00022450"/>
    </source>
</evidence>
<dbReference type="InterPro" id="IPR045851">
    <property type="entry name" value="AMP-bd_C_sf"/>
</dbReference>
<evidence type="ECO:0000313" key="6">
    <source>
        <dbReference type="Proteomes" id="UP000578819"/>
    </source>
</evidence>
<evidence type="ECO:0000313" key="5">
    <source>
        <dbReference type="EMBL" id="MBB4961456.1"/>
    </source>
</evidence>
<accession>A0A7W7WRM6</accession>
<dbReference type="PANTHER" id="PTHR45527">
    <property type="entry name" value="NONRIBOSOMAL PEPTIDE SYNTHETASE"/>
    <property type="match status" value="1"/>
</dbReference>
<dbReference type="NCBIfam" id="TIGR01733">
    <property type="entry name" value="AA-adenyl-dom"/>
    <property type="match status" value="1"/>
</dbReference>
<dbReference type="PROSITE" id="PS00012">
    <property type="entry name" value="PHOSPHOPANTETHEINE"/>
    <property type="match status" value="1"/>
</dbReference>
<dbReference type="CDD" id="cd19531">
    <property type="entry name" value="LCL_NRPS-like"/>
    <property type="match status" value="1"/>
</dbReference>
<dbReference type="RefSeq" id="WP_184537044.1">
    <property type="nucleotide sequence ID" value="NZ_JACHJW010000001.1"/>
</dbReference>
<dbReference type="Gene3D" id="3.30.559.30">
    <property type="entry name" value="Nonribosomal peptide synthetase, condensation domain"/>
    <property type="match status" value="1"/>
</dbReference>